<dbReference type="InterPro" id="IPR002616">
    <property type="entry name" value="tRNA_ribo_trans-like"/>
</dbReference>
<accession>A0ABC8R2H9</accession>
<dbReference type="InterPro" id="IPR050852">
    <property type="entry name" value="Queuine_tRNA-ribosyltrfase"/>
</dbReference>
<dbReference type="InterPro" id="IPR036511">
    <property type="entry name" value="TGT-like_sf"/>
</dbReference>
<gene>
    <name evidence="2" type="ORF">ILEXP_LOCUS6593</name>
</gene>
<dbReference type="EMBL" id="CAUOFW020000947">
    <property type="protein sequence ID" value="CAK9139206.1"/>
    <property type="molecule type" value="Genomic_DNA"/>
</dbReference>
<sequence length="52" mass="6272">MLARILLEIHNTHHYLTFFHSVRESIKEGKFEQFRLKFVEGRHDHLFATSFG</sequence>
<organism evidence="2 3">
    <name type="scientific">Ilex paraguariensis</name>
    <name type="common">yerba mate</name>
    <dbReference type="NCBI Taxonomy" id="185542"/>
    <lineage>
        <taxon>Eukaryota</taxon>
        <taxon>Viridiplantae</taxon>
        <taxon>Streptophyta</taxon>
        <taxon>Embryophyta</taxon>
        <taxon>Tracheophyta</taxon>
        <taxon>Spermatophyta</taxon>
        <taxon>Magnoliopsida</taxon>
        <taxon>eudicotyledons</taxon>
        <taxon>Gunneridae</taxon>
        <taxon>Pentapetalae</taxon>
        <taxon>asterids</taxon>
        <taxon>campanulids</taxon>
        <taxon>Aquifoliales</taxon>
        <taxon>Aquifoliaceae</taxon>
        <taxon>Ilex</taxon>
    </lineage>
</organism>
<proteinExistence type="predicted"/>
<feature type="domain" description="tRNA-guanine(15) transglycosylase-like" evidence="1">
    <location>
        <begin position="1"/>
        <end position="42"/>
    </location>
</feature>
<dbReference type="SUPFAM" id="SSF51713">
    <property type="entry name" value="tRNA-guanine transglycosylase"/>
    <property type="match status" value="1"/>
</dbReference>
<keyword evidence="3" id="KW-1185">Reference proteome</keyword>
<protein>
    <recommendedName>
        <fullName evidence="1">tRNA-guanine(15) transglycosylase-like domain-containing protein</fullName>
    </recommendedName>
</protein>
<name>A0ABC8R2H9_9AQUA</name>
<dbReference type="Gene3D" id="3.20.20.105">
    <property type="entry name" value="Queuine tRNA-ribosyltransferase-like"/>
    <property type="match status" value="1"/>
</dbReference>
<evidence type="ECO:0000313" key="2">
    <source>
        <dbReference type="EMBL" id="CAK9139206.1"/>
    </source>
</evidence>
<dbReference type="Proteomes" id="UP001642360">
    <property type="component" value="Unassembled WGS sequence"/>
</dbReference>
<dbReference type="PANTHER" id="PTHR46064">
    <property type="entry name" value="QUEUINE TRNA-RIBOSYLTRANSFERASE ACCESSORY SUBUNIT 2"/>
    <property type="match status" value="1"/>
</dbReference>
<dbReference type="AlphaFoldDB" id="A0ABC8R2H9"/>
<comment type="caution">
    <text evidence="2">The sequence shown here is derived from an EMBL/GenBank/DDBJ whole genome shotgun (WGS) entry which is preliminary data.</text>
</comment>
<dbReference type="Pfam" id="PF01702">
    <property type="entry name" value="TGT"/>
    <property type="match status" value="1"/>
</dbReference>
<feature type="non-terminal residue" evidence="2">
    <location>
        <position position="52"/>
    </location>
</feature>
<dbReference type="PANTHER" id="PTHR46064:SF1">
    <property type="entry name" value="QUEUINE TRNA-RIBOSYLTRANSFERASE ACCESSORY SUBUNIT 2"/>
    <property type="match status" value="1"/>
</dbReference>
<reference evidence="2 3" key="1">
    <citation type="submission" date="2024-02" db="EMBL/GenBank/DDBJ databases">
        <authorList>
            <person name="Vignale AGUSTIN F."/>
            <person name="Sosa J E."/>
            <person name="Modenutti C."/>
        </authorList>
    </citation>
    <scope>NUCLEOTIDE SEQUENCE [LARGE SCALE GENOMIC DNA]</scope>
</reference>
<evidence type="ECO:0000259" key="1">
    <source>
        <dbReference type="Pfam" id="PF01702"/>
    </source>
</evidence>
<evidence type="ECO:0000313" key="3">
    <source>
        <dbReference type="Proteomes" id="UP001642360"/>
    </source>
</evidence>